<evidence type="ECO:0000313" key="3">
    <source>
        <dbReference type="EMBL" id="SAL98004.1"/>
    </source>
</evidence>
<dbReference type="AlphaFoldDB" id="A0A163JA85"/>
<keyword evidence="4" id="KW-1185">Reference proteome</keyword>
<name>A0A163JA85_ABSGL</name>
<dbReference type="EMBL" id="LT552047">
    <property type="protein sequence ID" value="SAL98004.1"/>
    <property type="molecule type" value="Genomic_DNA"/>
</dbReference>
<dbReference type="PROSITE" id="PS50157">
    <property type="entry name" value="ZINC_FINGER_C2H2_2"/>
    <property type="match status" value="1"/>
</dbReference>
<dbReference type="PROSITE" id="PS00028">
    <property type="entry name" value="ZINC_FINGER_C2H2_1"/>
    <property type="match status" value="1"/>
</dbReference>
<organism evidence="3">
    <name type="scientific">Absidia glauca</name>
    <name type="common">Pin mould</name>
    <dbReference type="NCBI Taxonomy" id="4829"/>
    <lineage>
        <taxon>Eukaryota</taxon>
        <taxon>Fungi</taxon>
        <taxon>Fungi incertae sedis</taxon>
        <taxon>Mucoromycota</taxon>
        <taxon>Mucoromycotina</taxon>
        <taxon>Mucoromycetes</taxon>
        <taxon>Mucorales</taxon>
        <taxon>Cunninghamellaceae</taxon>
        <taxon>Absidia</taxon>
    </lineage>
</organism>
<evidence type="ECO:0000259" key="2">
    <source>
        <dbReference type="PROSITE" id="PS50157"/>
    </source>
</evidence>
<feature type="domain" description="C2H2-type" evidence="2">
    <location>
        <begin position="26"/>
        <end position="54"/>
    </location>
</feature>
<gene>
    <name evidence="3" type="primary">ABSGL_03531.1 scaffold 4609</name>
</gene>
<dbReference type="Proteomes" id="UP000078561">
    <property type="component" value="Unassembled WGS sequence"/>
</dbReference>
<dbReference type="InParanoid" id="A0A163JA85"/>
<reference evidence="3" key="1">
    <citation type="submission" date="2016-04" db="EMBL/GenBank/DDBJ databases">
        <authorList>
            <person name="Evans L.H."/>
            <person name="Alamgir A."/>
            <person name="Owens N."/>
            <person name="Weber N.D."/>
            <person name="Virtaneva K."/>
            <person name="Barbian K."/>
            <person name="Babar A."/>
            <person name="Rosenke K."/>
        </authorList>
    </citation>
    <scope>NUCLEOTIDE SEQUENCE [LARGE SCALE GENOMIC DNA]</scope>
    <source>
        <strain evidence="3">CBS 101.48</strain>
    </source>
</reference>
<dbReference type="GO" id="GO:0008270">
    <property type="term" value="F:zinc ion binding"/>
    <property type="evidence" value="ECO:0007669"/>
    <property type="project" value="UniProtKB-KW"/>
</dbReference>
<evidence type="ECO:0000313" key="4">
    <source>
        <dbReference type="Proteomes" id="UP000078561"/>
    </source>
</evidence>
<keyword evidence="1" id="KW-0479">Metal-binding</keyword>
<keyword evidence="1" id="KW-0863">Zinc-finger</keyword>
<proteinExistence type="predicted"/>
<sequence>MGNGIALAADCSSFTDQQTEDCIIAYACPACPEYFDSLGELDCHVNECHWNGRPEEEEEEDYHSAEDSSVADADTPTVSLVNEHGHENIFVPNFVLPI</sequence>
<dbReference type="InterPro" id="IPR013087">
    <property type="entry name" value="Znf_C2H2_type"/>
</dbReference>
<accession>A0A163JA85</accession>
<evidence type="ECO:0000256" key="1">
    <source>
        <dbReference type="PROSITE-ProRule" id="PRU00042"/>
    </source>
</evidence>
<protein>
    <recommendedName>
        <fullName evidence="2">C2H2-type domain-containing protein</fullName>
    </recommendedName>
</protein>
<keyword evidence="1" id="KW-0862">Zinc</keyword>